<protein>
    <submittedName>
        <fullName evidence="1">Uncharacterized protein</fullName>
    </submittedName>
</protein>
<organism evidence="1 2">
    <name type="scientific">Nonomuraea roseoviolacea subsp. carminata</name>
    <dbReference type="NCBI Taxonomy" id="160689"/>
    <lineage>
        <taxon>Bacteria</taxon>
        <taxon>Bacillati</taxon>
        <taxon>Actinomycetota</taxon>
        <taxon>Actinomycetes</taxon>
        <taxon>Streptosporangiales</taxon>
        <taxon>Streptosporangiaceae</taxon>
        <taxon>Nonomuraea</taxon>
    </lineage>
</organism>
<accession>A0ABT1JZ96</accession>
<sequence length="54" mass="5927">MFGKFQELGAQLIARLIPAVEASASCVPQCYAQCWQCNYGPCQVWTDCHVSCNG</sequence>
<dbReference type="EMBL" id="JAMZEC010000001">
    <property type="protein sequence ID" value="MCP2347068.1"/>
    <property type="molecule type" value="Genomic_DNA"/>
</dbReference>
<gene>
    <name evidence="1" type="ORF">HD595_003190</name>
</gene>
<comment type="caution">
    <text evidence="1">The sequence shown here is derived from an EMBL/GenBank/DDBJ whole genome shotgun (WGS) entry which is preliminary data.</text>
</comment>
<proteinExistence type="predicted"/>
<reference evidence="1 2" key="1">
    <citation type="submission" date="2022-06" db="EMBL/GenBank/DDBJ databases">
        <title>Sequencing the genomes of 1000 actinobacteria strains.</title>
        <authorList>
            <person name="Klenk H.-P."/>
        </authorList>
    </citation>
    <scope>NUCLEOTIDE SEQUENCE [LARGE SCALE GENOMIC DNA]</scope>
    <source>
        <strain evidence="1 2">DSM 44170</strain>
    </source>
</reference>
<evidence type="ECO:0000313" key="1">
    <source>
        <dbReference type="EMBL" id="MCP2347068.1"/>
    </source>
</evidence>
<evidence type="ECO:0000313" key="2">
    <source>
        <dbReference type="Proteomes" id="UP001320766"/>
    </source>
</evidence>
<dbReference type="Proteomes" id="UP001320766">
    <property type="component" value="Unassembled WGS sequence"/>
</dbReference>
<keyword evidence="2" id="KW-1185">Reference proteome</keyword>
<dbReference type="RefSeq" id="WP_253769776.1">
    <property type="nucleotide sequence ID" value="NZ_BAAAVE010000022.1"/>
</dbReference>
<name>A0ABT1JZ96_9ACTN</name>